<comment type="caution">
    <text evidence="2">The sequence shown here is derived from an EMBL/GenBank/DDBJ whole genome shotgun (WGS) entry which is preliminary data.</text>
</comment>
<dbReference type="AlphaFoldDB" id="A0AAV8QFQ0"/>
<keyword evidence="3" id="KW-1185">Reference proteome</keyword>
<organism evidence="2 3">
    <name type="scientific">Ensete ventricosum</name>
    <name type="common">Abyssinian banana</name>
    <name type="synonym">Musa ensete</name>
    <dbReference type="NCBI Taxonomy" id="4639"/>
    <lineage>
        <taxon>Eukaryota</taxon>
        <taxon>Viridiplantae</taxon>
        <taxon>Streptophyta</taxon>
        <taxon>Embryophyta</taxon>
        <taxon>Tracheophyta</taxon>
        <taxon>Spermatophyta</taxon>
        <taxon>Magnoliopsida</taxon>
        <taxon>Liliopsida</taxon>
        <taxon>Zingiberales</taxon>
        <taxon>Musaceae</taxon>
        <taxon>Ensete</taxon>
    </lineage>
</organism>
<evidence type="ECO:0000313" key="3">
    <source>
        <dbReference type="Proteomes" id="UP001222027"/>
    </source>
</evidence>
<evidence type="ECO:0000313" key="2">
    <source>
        <dbReference type="EMBL" id="KAJ8470387.1"/>
    </source>
</evidence>
<dbReference type="Proteomes" id="UP001222027">
    <property type="component" value="Unassembled WGS sequence"/>
</dbReference>
<protein>
    <recommendedName>
        <fullName evidence="4">DRBM domain-containing protein</fullName>
    </recommendedName>
</protein>
<gene>
    <name evidence="2" type="ORF">OPV22_024730</name>
</gene>
<dbReference type="EMBL" id="JAQQAF010000007">
    <property type="protein sequence ID" value="KAJ8470387.1"/>
    <property type="molecule type" value="Genomic_DNA"/>
</dbReference>
<reference evidence="2 3" key="1">
    <citation type="submission" date="2022-12" db="EMBL/GenBank/DDBJ databases">
        <title>Chromosome-scale assembly of the Ensete ventricosum genome.</title>
        <authorList>
            <person name="Dussert Y."/>
            <person name="Stocks J."/>
            <person name="Wendawek A."/>
            <person name="Woldeyes F."/>
            <person name="Nichols R.A."/>
            <person name="Borrell J.S."/>
        </authorList>
    </citation>
    <scope>NUCLEOTIDE SEQUENCE [LARGE SCALE GENOMIC DNA]</scope>
    <source>
        <strain evidence="3">cv. Maze</strain>
        <tissue evidence="2">Seeds</tissue>
    </source>
</reference>
<sequence length="133" mass="14861">MGSVVARLLGCRPSFRSSLDLTVLIHYRLWLLELATDHGDDMKKFDDRFRDFDNFQLWLHVRCSSLTSLISWGRNANAAKKEAAFALAALMEGPRPTQSDGGARHSRTCDREDQATRAADSSIAGHPKTETII</sequence>
<accession>A0AAV8QFQ0</accession>
<feature type="region of interest" description="Disordered" evidence="1">
    <location>
        <begin position="94"/>
        <end position="133"/>
    </location>
</feature>
<evidence type="ECO:0000256" key="1">
    <source>
        <dbReference type="SAM" id="MobiDB-lite"/>
    </source>
</evidence>
<name>A0AAV8QFQ0_ENSVE</name>
<proteinExistence type="predicted"/>
<evidence type="ECO:0008006" key="4">
    <source>
        <dbReference type="Google" id="ProtNLM"/>
    </source>
</evidence>